<name>A0A482WCZ2_ASBVE</name>
<evidence type="ECO:0000313" key="2">
    <source>
        <dbReference type="EMBL" id="RZC42303.1"/>
    </source>
</evidence>
<evidence type="ECO:0000313" key="3">
    <source>
        <dbReference type="Proteomes" id="UP000292052"/>
    </source>
</evidence>
<comment type="caution">
    <text evidence="2">The sequence shown here is derived from an EMBL/GenBank/DDBJ whole genome shotgun (WGS) entry which is preliminary data.</text>
</comment>
<proteinExistence type="predicted"/>
<organism evidence="2 3">
    <name type="scientific">Asbolus verrucosus</name>
    <name type="common">Desert ironclad beetle</name>
    <dbReference type="NCBI Taxonomy" id="1661398"/>
    <lineage>
        <taxon>Eukaryota</taxon>
        <taxon>Metazoa</taxon>
        <taxon>Ecdysozoa</taxon>
        <taxon>Arthropoda</taxon>
        <taxon>Hexapoda</taxon>
        <taxon>Insecta</taxon>
        <taxon>Pterygota</taxon>
        <taxon>Neoptera</taxon>
        <taxon>Endopterygota</taxon>
        <taxon>Coleoptera</taxon>
        <taxon>Polyphaga</taxon>
        <taxon>Cucujiformia</taxon>
        <taxon>Tenebrionidae</taxon>
        <taxon>Pimeliinae</taxon>
        <taxon>Asbolus</taxon>
    </lineage>
</organism>
<sequence length="106" mass="12247">MKLTINNIQQNDYGTYKCVAKNPRGETDGTIRLYSEYLLFFVGGLTSRLRRNQNYTICICARPKFYIQPPVIITVQKRTENNLMNLNNSSSFNPIDISFHLILLVV</sequence>
<feature type="domain" description="Immunoglobulin I-set" evidence="1">
    <location>
        <begin position="2"/>
        <end position="33"/>
    </location>
</feature>
<evidence type="ECO:0000259" key="1">
    <source>
        <dbReference type="Pfam" id="PF07679"/>
    </source>
</evidence>
<dbReference type="Proteomes" id="UP000292052">
    <property type="component" value="Unassembled WGS sequence"/>
</dbReference>
<dbReference type="InterPro" id="IPR013098">
    <property type="entry name" value="Ig_I-set"/>
</dbReference>
<protein>
    <submittedName>
        <fullName evidence="2">I-set and/or V-set domain containing protein</fullName>
    </submittedName>
</protein>
<dbReference type="AlphaFoldDB" id="A0A482WCZ2"/>
<dbReference type="InterPro" id="IPR013783">
    <property type="entry name" value="Ig-like_fold"/>
</dbReference>
<dbReference type="EMBL" id="QDEB01009310">
    <property type="protein sequence ID" value="RZC42303.1"/>
    <property type="molecule type" value="Genomic_DNA"/>
</dbReference>
<dbReference type="Pfam" id="PF07679">
    <property type="entry name" value="I-set"/>
    <property type="match status" value="1"/>
</dbReference>
<reference evidence="2 3" key="1">
    <citation type="submission" date="2017-03" db="EMBL/GenBank/DDBJ databases">
        <title>Genome of the blue death feigning beetle - Asbolus verrucosus.</title>
        <authorList>
            <person name="Rider S.D."/>
        </authorList>
    </citation>
    <scope>NUCLEOTIDE SEQUENCE [LARGE SCALE GENOMIC DNA]</scope>
    <source>
        <strain evidence="2">Butters</strain>
        <tissue evidence="2">Head and leg muscle</tissue>
    </source>
</reference>
<dbReference type="STRING" id="1661398.A0A482WCZ2"/>
<accession>A0A482WCZ2</accession>
<gene>
    <name evidence="2" type="ORF">BDFB_007245</name>
</gene>
<dbReference type="Gene3D" id="2.60.40.10">
    <property type="entry name" value="Immunoglobulins"/>
    <property type="match status" value="1"/>
</dbReference>
<keyword evidence="3" id="KW-1185">Reference proteome</keyword>
<dbReference type="SUPFAM" id="SSF48726">
    <property type="entry name" value="Immunoglobulin"/>
    <property type="match status" value="1"/>
</dbReference>
<dbReference type="OrthoDB" id="10012075at2759"/>
<dbReference type="InterPro" id="IPR036179">
    <property type="entry name" value="Ig-like_dom_sf"/>
</dbReference>